<dbReference type="EMBL" id="MU001632">
    <property type="protein sequence ID" value="KAF2486443.1"/>
    <property type="molecule type" value="Genomic_DNA"/>
</dbReference>
<accession>A0A6A6Q460</accession>
<dbReference type="AlphaFoldDB" id="A0A6A6Q460"/>
<sequence length="361" mass="40644">MQCIKSFQICRVPASLQGVWTALSKLPLLDTLELVAPLCDSRAADSEPQRSNLRMQELFLWGDGELKLQQLHLRSLVCHGMDLSLAGAVLRRAVHIGKLEALTLQKCYAPLALLTHAILDSDDDNIQLRHLVITARDKASSGIFNEDISEIVYVIGELETLVLHVPDLPAFEFRSPVLHEHAPFLRTLYFNRTVDFKWDTTGMDNETRHTLFAWADKLEQLTVCANQFRVGEMDPYHDPSLRDLCDDLADSQSLKVVHLLVDPMFHVPYSGEWARRIAEKVFDSVPTLKIVCVGNFSKGAADDCRLLFARGETILVGTEEKNPGVLRVNSSQAREIEPLADLCEMDPLGQRILRFGFTRRG</sequence>
<name>A0A6A6Q460_9PEZI</name>
<organism evidence="1 2">
    <name type="scientific">Neohortaea acidophila</name>
    <dbReference type="NCBI Taxonomy" id="245834"/>
    <lineage>
        <taxon>Eukaryota</taxon>
        <taxon>Fungi</taxon>
        <taxon>Dikarya</taxon>
        <taxon>Ascomycota</taxon>
        <taxon>Pezizomycotina</taxon>
        <taxon>Dothideomycetes</taxon>
        <taxon>Dothideomycetidae</taxon>
        <taxon>Mycosphaerellales</taxon>
        <taxon>Teratosphaeriaceae</taxon>
        <taxon>Neohortaea</taxon>
    </lineage>
</organism>
<protein>
    <submittedName>
        <fullName evidence="1">Uncharacterized protein</fullName>
    </submittedName>
</protein>
<keyword evidence="2" id="KW-1185">Reference proteome</keyword>
<dbReference type="RefSeq" id="XP_033593012.1">
    <property type="nucleotide sequence ID" value="XM_033738709.1"/>
</dbReference>
<dbReference type="Proteomes" id="UP000799767">
    <property type="component" value="Unassembled WGS sequence"/>
</dbReference>
<proteinExistence type="predicted"/>
<evidence type="ECO:0000313" key="1">
    <source>
        <dbReference type="EMBL" id="KAF2486443.1"/>
    </source>
</evidence>
<evidence type="ECO:0000313" key="2">
    <source>
        <dbReference type="Proteomes" id="UP000799767"/>
    </source>
</evidence>
<gene>
    <name evidence="1" type="ORF">BDY17DRAFT_79070</name>
</gene>
<reference evidence="1" key="1">
    <citation type="journal article" date="2020" name="Stud. Mycol.">
        <title>101 Dothideomycetes genomes: a test case for predicting lifestyles and emergence of pathogens.</title>
        <authorList>
            <person name="Haridas S."/>
            <person name="Albert R."/>
            <person name="Binder M."/>
            <person name="Bloem J."/>
            <person name="Labutti K."/>
            <person name="Salamov A."/>
            <person name="Andreopoulos B."/>
            <person name="Baker S."/>
            <person name="Barry K."/>
            <person name="Bills G."/>
            <person name="Bluhm B."/>
            <person name="Cannon C."/>
            <person name="Castanera R."/>
            <person name="Culley D."/>
            <person name="Daum C."/>
            <person name="Ezra D."/>
            <person name="Gonzalez J."/>
            <person name="Henrissat B."/>
            <person name="Kuo A."/>
            <person name="Liang C."/>
            <person name="Lipzen A."/>
            <person name="Lutzoni F."/>
            <person name="Magnuson J."/>
            <person name="Mondo S."/>
            <person name="Nolan M."/>
            <person name="Ohm R."/>
            <person name="Pangilinan J."/>
            <person name="Park H.-J."/>
            <person name="Ramirez L."/>
            <person name="Alfaro M."/>
            <person name="Sun H."/>
            <person name="Tritt A."/>
            <person name="Yoshinaga Y."/>
            <person name="Zwiers L.-H."/>
            <person name="Turgeon B."/>
            <person name="Goodwin S."/>
            <person name="Spatafora J."/>
            <person name="Crous P."/>
            <person name="Grigoriev I."/>
        </authorList>
    </citation>
    <scope>NUCLEOTIDE SEQUENCE</scope>
    <source>
        <strain evidence="1">CBS 113389</strain>
    </source>
</reference>
<dbReference type="GeneID" id="54479710"/>